<name>A0ABX7EPL0_9HYPH</name>
<keyword evidence="2 6" id="KW-0732">Signal</keyword>
<comment type="similarity">
    <text evidence="5">Belongs to the Omp25/RopB family.</text>
</comment>
<dbReference type="InterPro" id="IPR051692">
    <property type="entry name" value="OMP-like"/>
</dbReference>
<evidence type="ECO:0000313" key="8">
    <source>
        <dbReference type="EMBL" id="QRF50265.1"/>
    </source>
</evidence>
<evidence type="ECO:0000313" key="9">
    <source>
        <dbReference type="Proteomes" id="UP000596351"/>
    </source>
</evidence>
<evidence type="ECO:0000259" key="7">
    <source>
        <dbReference type="Pfam" id="PF13505"/>
    </source>
</evidence>
<dbReference type="PANTHER" id="PTHR34001">
    <property type="entry name" value="BLL7405 PROTEIN"/>
    <property type="match status" value="1"/>
</dbReference>
<keyword evidence="3" id="KW-0472">Membrane</keyword>
<gene>
    <name evidence="8" type="ORF">D4A92_01790</name>
</gene>
<organism evidence="8 9">
    <name type="scientific">Rhizobium rosettiformans</name>
    <dbReference type="NCBI Taxonomy" id="1368430"/>
    <lineage>
        <taxon>Bacteria</taxon>
        <taxon>Pseudomonadati</taxon>
        <taxon>Pseudomonadota</taxon>
        <taxon>Alphaproteobacteria</taxon>
        <taxon>Hyphomicrobiales</taxon>
        <taxon>Rhizobiaceae</taxon>
        <taxon>Rhizobium/Agrobacterium group</taxon>
        <taxon>Rhizobium</taxon>
    </lineage>
</organism>
<feature type="domain" description="Outer membrane protein beta-barrel" evidence="7">
    <location>
        <begin position="59"/>
        <end position="250"/>
    </location>
</feature>
<comment type="subcellular location">
    <subcellularLocation>
        <location evidence="1">Cell outer membrane</location>
    </subcellularLocation>
</comment>
<evidence type="ECO:0000256" key="2">
    <source>
        <dbReference type="ARBA" id="ARBA00022729"/>
    </source>
</evidence>
<dbReference type="SUPFAM" id="SSF56925">
    <property type="entry name" value="OMPA-like"/>
    <property type="match status" value="1"/>
</dbReference>
<evidence type="ECO:0000256" key="3">
    <source>
        <dbReference type="ARBA" id="ARBA00023136"/>
    </source>
</evidence>
<reference evidence="8 9" key="1">
    <citation type="submission" date="2018-09" db="EMBL/GenBank/DDBJ databases">
        <title>Rhizobium sp. MAE2-X.</title>
        <authorList>
            <person name="Lee Y."/>
            <person name="Jeon C.O."/>
        </authorList>
    </citation>
    <scope>NUCLEOTIDE SEQUENCE [LARGE SCALE GENOMIC DNA]</scope>
    <source>
        <strain evidence="8 9">MAE2-X</strain>
    </source>
</reference>
<dbReference type="Proteomes" id="UP000596351">
    <property type="component" value="Chromosome"/>
</dbReference>
<dbReference type="EMBL" id="CP032405">
    <property type="protein sequence ID" value="QRF50265.1"/>
    <property type="molecule type" value="Genomic_DNA"/>
</dbReference>
<dbReference type="Pfam" id="PF13505">
    <property type="entry name" value="OMP_b-brl"/>
    <property type="match status" value="1"/>
</dbReference>
<sequence>MAPRRGGCSAPGVFVSTRFLFASLCAGLHCTTVSAADFGLADSSPPLSSQTAVADIIHDWSGGYVGVVGGGAVGEVKTETGSGTLGSDTTLRGGVAGVTAGYNIQNGNMVYGVEGDVSWAKVKGDQSCQGFPSQTCYYELGLQGTARARVGVAMDRTLLYVTGGLAVARGQGGVDPVVGAAIGDDKQTYLGFVTGVGAEYAMTDALSFKAEYLYTDYVSRTSPLGTVSPLDSYRSEPSSHILRVGLNYRF</sequence>
<protein>
    <submittedName>
        <fullName evidence="8">Porin family protein</fullName>
    </submittedName>
</protein>
<keyword evidence="4" id="KW-0998">Cell outer membrane</keyword>
<evidence type="ECO:0000256" key="1">
    <source>
        <dbReference type="ARBA" id="ARBA00004442"/>
    </source>
</evidence>
<dbReference type="InterPro" id="IPR027385">
    <property type="entry name" value="Beta-barrel_OMP"/>
</dbReference>
<proteinExistence type="inferred from homology"/>
<feature type="chain" id="PRO_5047231127" evidence="6">
    <location>
        <begin position="36"/>
        <end position="250"/>
    </location>
</feature>
<dbReference type="PANTHER" id="PTHR34001:SF3">
    <property type="entry name" value="BLL7405 PROTEIN"/>
    <property type="match status" value="1"/>
</dbReference>
<keyword evidence="9" id="KW-1185">Reference proteome</keyword>
<accession>A0ABX7EPL0</accession>
<evidence type="ECO:0000256" key="4">
    <source>
        <dbReference type="ARBA" id="ARBA00023237"/>
    </source>
</evidence>
<feature type="signal peptide" evidence="6">
    <location>
        <begin position="1"/>
        <end position="35"/>
    </location>
</feature>
<evidence type="ECO:0000256" key="6">
    <source>
        <dbReference type="SAM" id="SignalP"/>
    </source>
</evidence>
<dbReference type="InterPro" id="IPR011250">
    <property type="entry name" value="OMP/PagP_B-barrel"/>
</dbReference>
<evidence type="ECO:0000256" key="5">
    <source>
        <dbReference type="ARBA" id="ARBA00038306"/>
    </source>
</evidence>
<dbReference type="Gene3D" id="2.40.160.20">
    <property type="match status" value="1"/>
</dbReference>